<sequence length="271" mass="31235">MRFVHAGAPSKGLQAASESQSKSPSRRKQEKSWKQERAELRRNKLLHKWSIDDWAEDAYMPEMYLRRSRMCNAVTLLRRAESKYGDVPRTFQADSMAKYLHEIMRSGAPRAIPTAKWLDNPLQDTSEEAYVYGLLHPSHRMWREMTDNDFKDERKLSELASKLIALHERQVRQALAREQKDKENDWHESPLDPVSFHGIAEMLVSVEKKQPKTADESRSKRGKKVASAKTDPLAGFSRGRTRQLFLRVLGSAVCESFHPSNARDGQNEQSE</sequence>
<gene>
    <name evidence="2" type="ORF">FVE85_8274</name>
</gene>
<feature type="compositionally biased region" description="Basic and acidic residues" evidence="1">
    <location>
        <begin position="174"/>
        <end position="190"/>
    </location>
</feature>
<evidence type="ECO:0000256" key="1">
    <source>
        <dbReference type="SAM" id="MobiDB-lite"/>
    </source>
</evidence>
<comment type="caution">
    <text evidence="2">The sequence shown here is derived from an EMBL/GenBank/DDBJ whole genome shotgun (WGS) entry which is preliminary data.</text>
</comment>
<dbReference type="EMBL" id="VRMN01000011">
    <property type="protein sequence ID" value="KAA8491792.1"/>
    <property type="molecule type" value="Genomic_DNA"/>
</dbReference>
<dbReference type="AlphaFoldDB" id="A0A5J4YLC9"/>
<evidence type="ECO:0000313" key="2">
    <source>
        <dbReference type="EMBL" id="KAA8491792.1"/>
    </source>
</evidence>
<feature type="region of interest" description="Disordered" evidence="1">
    <location>
        <begin position="208"/>
        <end position="234"/>
    </location>
</feature>
<feature type="region of interest" description="Disordered" evidence="1">
    <location>
        <begin position="174"/>
        <end position="193"/>
    </location>
</feature>
<evidence type="ECO:0000313" key="3">
    <source>
        <dbReference type="Proteomes" id="UP000324585"/>
    </source>
</evidence>
<organism evidence="2 3">
    <name type="scientific">Porphyridium purpureum</name>
    <name type="common">Red alga</name>
    <name type="synonym">Porphyridium cruentum</name>
    <dbReference type="NCBI Taxonomy" id="35688"/>
    <lineage>
        <taxon>Eukaryota</taxon>
        <taxon>Rhodophyta</taxon>
        <taxon>Bangiophyceae</taxon>
        <taxon>Porphyridiales</taxon>
        <taxon>Porphyridiaceae</taxon>
        <taxon>Porphyridium</taxon>
    </lineage>
</organism>
<name>A0A5J4YLC9_PORPP</name>
<keyword evidence="3" id="KW-1185">Reference proteome</keyword>
<feature type="region of interest" description="Disordered" evidence="1">
    <location>
        <begin position="1"/>
        <end position="35"/>
    </location>
</feature>
<dbReference type="Proteomes" id="UP000324585">
    <property type="component" value="Unassembled WGS sequence"/>
</dbReference>
<reference evidence="3" key="1">
    <citation type="journal article" date="2019" name="Nat. Commun.">
        <title>Expansion of phycobilisome linker gene families in mesophilic red algae.</title>
        <authorList>
            <person name="Lee J."/>
            <person name="Kim D."/>
            <person name="Bhattacharya D."/>
            <person name="Yoon H.S."/>
        </authorList>
    </citation>
    <scope>NUCLEOTIDE SEQUENCE [LARGE SCALE GENOMIC DNA]</scope>
    <source>
        <strain evidence="3">CCMP 1328</strain>
    </source>
</reference>
<protein>
    <submittedName>
        <fullName evidence="2">Uncharacterized protein</fullName>
    </submittedName>
</protein>
<proteinExistence type="predicted"/>
<accession>A0A5J4YLC9</accession>
<feature type="compositionally biased region" description="Basic and acidic residues" evidence="1">
    <location>
        <begin position="208"/>
        <end position="219"/>
    </location>
</feature>